<evidence type="ECO:0000256" key="23">
    <source>
        <dbReference type="ARBA" id="ARBA00051243"/>
    </source>
</evidence>
<evidence type="ECO:0000256" key="25">
    <source>
        <dbReference type="PIRSR" id="PIRSR000615-2"/>
    </source>
</evidence>
<evidence type="ECO:0000256" key="17">
    <source>
        <dbReference type="ARBA" id="ARBA00023137"/>
    </source>
</evidence>
<dbReference type="GO" id="GO:0038093">
    <property type="term" value="P:Fc receptor signaling pathway"/>
    <property type="evidence" value="ECO:0007669"/>
    <property type="project" value="InterPro"/>
</dbReference>
<keyword evidence="3" id="KW-1003">Cell membrane</keyword>
<feature type="binding site" evidence="25">
    <location>
        <begin position="418"/>
        <end position="425"/>
    </location>
    <ligand>
        <name>ATP</name>
        <dbReference type="ChEBI" id="CHEBI:30616"/>
    </ligand>
</feature>
<dbReference type="GO" id="GO:0038109">
    <property type="term" value="P:Kit signaling pathway"/>
    <property type="evidence" value="ECO:0007669"/>
    <property type="project" value="InterPro"/>
</dbReference>
<dbReference type="GO" id="GO:0005886">
    <property type="term" value="C:plasma membrane"/>
    <property type="evidence" value="ECO:0007669"/>
    <property type="project" value="UniProtKB-SubCell"/>
</dbReference>
<dbReference type="Gene3D" id="1.10.510.10">
    <property type="entry name" value="Transferase(Phosphotransferase) domain 1"/>
    <property type="match status" value="1"/>
</dbReference>
<dbReference type="PROSITE" id="PS00109">
    <property type="entry name" value="PROTEIN_KINASE_TYR"/>
    <property type="match status" value="1"/>
</dbReference>
<evidence type="ECO:0000256" key="26">
    <source>
        <dbReference type="PIRSR" id="PIRSR000615-3"/>
    </source>
</evidence>
<feature type="domain" description="Protein kinase" evidence="30">
    <location>
        <begin position="411"/>
        <end position="741"/>
    </location>
</feature>
<evidence type="ECO:0000256" key="2">
    <source>
        <dbReference type="ARBA" id="ARBA00011902"/>
    </source>
</evidence>
<feature type="active site" description="Proton acceptor" evidence="24">
    <location>
        <position position="605"/>
    </location>
</feature>
<dbReference type="InterPro" id="IPR017441">
    <property type="entry name" value="Protein_kinase_ATP_BS"/>
</dbReference>
<keyword evidence="19 28" id="KW-0675">Receptor</keyword>
<proteinExistence type="inferred from homology"/>
<comment type="subcellular location">
    <subcellularLocation>
        <location evidence="1">Cell membrane</location>
        <topology evidence="1">Single-pass type I membrane protein</topology>
    </subcellularLocation>
    <subcellularLocation>
        <location evidence="28">Membrane</location>
        <topology evidence="28">Single-pass type I membrane protein</topology>
    </subcellularLocation>
</comment>
<dbReference type="GO" id="GO:0030335">
    <property type="term" value="P:positive regulation of cell migration"/>
    <property type="evidence" value="ECO:0007669"/>
    <property type="project" value="TreeGrafter"/>
</dbReference>
<dbReference type="GO" id="GO:0046427">
    <property type="term" value="P:positive regulation of receptor signaling pathway via JAK-STAT"/>
    <property type="evidence" value="ECO:0007669"/>
    <property type="project" value="TreeGrafter"/>
</dbReference>
<evidence type="ECO:0000256" key="11">
    <source>
        <dbReference type="ARBA" id="ARBA00022777"/>
    </source>
</evidence>
<dbReference type="InterPro" id="IPR001245">
    <property type="entry name" value="Ser-Thr/Tyr_kinase_cat_dom"/>
</dbReference>
<accession>A0A8C8GW91</accession>
<dbReference type="PROSITE" id="PS00240">
    <property type="entry name" value="RECEPTOR_TYR_KIN_III"/>
    <property type="match status" value="1"/>
</dbReference>
<dbReference type="SMART" id="SM00219">
    <property type="entry name" value="TyrKc"/>
    <property type="match status" value="1"/>
</dbReference>
<dbReference type="InterPro" id="IPR007110">
    <property type="entry name" value="Ig-like_dom"/>
</dbReference>
<keyword evidence="11" id="KW-0418">Kinase</keyword>
<dbReference type="GO" id="GO:0030318">
    <property type="term" value="P:melanocyte differentiation"/>
    <property type="evidence" value="ECO:0007669"/>
    <property type="project" value="UniProtKB-ARBA"/>
</dbReference>
<keyword evidence="18" id="KW-1015">Disulfide bond</keyword>
<dbReference type="GO" id="GO:0043235">
    <property type="term" value="C:receptor complex"/>
    <property type="evidence" value="ECO:0007669"/>
    <property type="project" value="TreeGrafter"/>
</dbReference>
<dbReference type="GO" id="GO:0002244">
    <property type="term" value="P:hematopoietic progenitor cell differentiation"/>
    <property type="evidence" value="ECO:0007669"/>
    <property type="project" value="TreeGrafter"/>
</dbReference>
<evidence type="ECO:0000256" key="22">
    <source>
        <dbReference type="ARBA" id="ARBA00032147"/>
    </source>
</evidence>
<dbReference type="PIRSF" id="PIRSF500951">
    <property type="entry name" value="SCGF_recepter"/>
    <property type="match status" value="1"/>
</dbReference>
<dbReference type="Gene3D" id="2.60.40.10">
    <property type="entry name" value="Immunoglobulins"/>
    <property type="match status" value="3"/>
</dbReference>
<dbReference type="FunFam" id="1.10.510.10:FF:000177">
    <property type="entry name" value="Mast/stem cell growth factor receptor"/>
    <property type="match status" value="1"/>
</dbReference>
<evidence type="ECO:0000256" key="4">
    <source>
        <dbReference type="ARBA" id="ARBA00022553"/>
    </source>
</evidence>
<dbReference type="GO" id="GO:0019838">
    <property type="term" value="F:growth factor binding"/>
    <property type="evidence" value="ECO:0007669"/>
    <property type="project" value="TreeGrafter"/>
</dbReference>
<evidence type="ECO:0000256" key="18">
    <source>
        <dbReference type="ARBA" id="ARBA00023157"/>
    </source>
</evidence>
<organism evidence="32 33">
    <name type="scientific">Oncorhynchus tshawytscha</name>
    <name type="common">Chinook salmon</name>
    <name type="synonym">Salmo tshawytscha</name>
    <dbReference type="NCBI Taxonomy" id="74940"/>
    <lineage>
        <taxon>Eukaryota</taxon>
        <taxon>Metazoa</taxon>
        <taxon>Chordata</taxon>
        <taxon>Craniata</taxon>
        <taxon>Vertebrata</taxon>
        <taxon>Euteleostomi</taxon>
        <taxon>Actinopterygii</taxon>
        <taxon>Neopterygii</taxon>
        <taxon>Teleostei</taxon>
        <taxon>Protacanthopterygii</taxon>
        <taxon>Salmoniformes</taxon>
        <taxon>Salmonidae</taxon>
        <taxon>Salmoninae</taxon>
        <taxon>Oncorhynchus</taxon>
    </lineage>
</organism>
<evidence type="ECO:0000256" key="29">
    <source>
        <dbReference type="SAM" id="Phobius"/>
    </source>
</evidence>
<comment type="catalytic activity">
    <reaction evidence="23">
        <text>L-tyrosyl-[protein] + ATP = O-phospho-L-tyrosyl-[protein] + ADP + H(+)</text>
        <dbReference type="Rhea" id="RHEA:10596"/>
        <dbReference type="Rhea" id="RHEA-COMP:10136"/>
        <dbReference type="Rhea" id="RHEA-COMP:20101"/>
        <dbReference type="ChEBI" id="CHEBI:15378"/>
        <dbReference type="ChEBI" id="CHEBI:30616"/>
        <dbReference type="ChEBI" id="CHEBI:46858"/>
        <dbReference type="ChEBI" id="CHEBI:61978"/>
        <dbReference type="ChEBI" id="CHEBI:456216"/>
        <dbReference type="EC" id="2.7.10.1"/>
    </reaction>
</comment>
<evidence type="ECO:0000313" key="32">
    <source>
        <dbReference type="Ensembl" id="ENSOTSP00005055567.2"/>
    </source>
</evidence>
<comment type="similarity">
    <text evidence="28">Belongs to the protein kinase superfamily. Tyr protein kinase family. CSF-1/PDGF receptor subfamily.</text>
</comment>
<dbReference type="InterPro" id="IPR011009">
    <property type="entry name" value="Kinase-like_dom_sf"/>
</dbReference>
<dbReference type="SMART" id="SM00409">
    <property type="entry name" value="IG"/>
    <property type="match status" value="2"/>
</dbReference>
<keyword evidence="17" id="KW-0829">Tyrosine-protein kinase</keyword>
<feature type="binding site" evidence="25 27">
    <location>
        <position position="445"/>
    </location>
    <ligand>
        <name>ATP</name>
        <dbReference type="ChEBI" id="CHEBI:30616"/>
    </ligand>
</feature>
<keyword evidence="8" id="KW-0732">Signal</keyword>
<evidence type="ECO:0000256" key="9">
    <source>
        <dbReference type="ARBA" id="ARBA00022737"/>
    </source>
</evidence>
<dbReference type="GO" id="GO:0019955">
    <property type="term" value="F:cytokine binding"/>
    <property type="evidence" value="ECO:0007669"/>
    <property type="project" value="InterPro"/>
</dbReference>
<evidence type="ECO:0000256" key="12">
    <source>
        <dbReference type="ARBA" id="ARBA00022840"/>
    </source>
</evidence>
<evidence type="ECO:0000259" key="30">
    <source>
        <dbReference type="PROSITE" id="PS50011"/>
    </source>
</evidence>
<keyword evidence="14" id="KW-0832">Ubl conjugation</keyword>
<dbReference type="Proteomes" id="UP000694402">
    <property type="component" value="Unassembled WGS sequence"/>
</dbReference>
<dbReference type="InterPro" id="IPR027263">
    <property type="entry name" value="SCGF_receptor"/>
</dbReference>
<keyword evidence="10 25" id="KW-0547">Nucleotide-binding</keyword>
<dbReference type="InterPro" id="IPR036179">
    <property type="entry name" value="Ig-like_dom_sf"/>
</dbReference>
<evidence type="ECO:0000256" key="24">
    <source>
        <dbReference type="PIRSR" id="PIRSR000615-1"/>
    </source>
</evidence>
<protein>
    <recommendedName>
        <fullName evidence="2">receptor protein-tyrosine kinase</fullName>
        <ecNumber evidence="2">2.7.10.1</ecNumber>
    </recommendedName>
    <alternativeName>
        <fullName evidence="22">Tyrosine-protein kinase Kit</fullName>
    </alternativeName>
</protein>
<dbReference type="InterPro" id="IPR000719">
    <property type="entry name" value="Prot_kinase_dom"/>
</dbReference>
<keyword evidence="9" id="KW-0677">Repeat</keyword>
<keyword evidence="12 25" id="KW-0067">ATP-binding</keyword>
<keyword evidence="13 26" id="KW-0460">Magnesium</keyword>
<keyword evidence="6 28" id="KW-0812">Transmembrane</keyword>
<dbReference type="PANTHER" id="PTHR24416">
    <property type="entry name" value="TYROSINE-PROTEIN KINASE RECEPTOR"/>
    <property type="match status" value="1"/>
</dbReference>
<dbReference type="PROSITE" id="PS50835">
    <property type="entry name" value="IG_LIKE"/>
    <property type="match status" value="1"/>
</dbReference>
<evidence type="ECO:0000256" key="28">
    <source>
        <dbReference type="RuleBase" id="RU000311"/>
    </source>
</evidence>
<feature type="transmembrane region" description="Helical" evidence="29">
    <location>
        <begin position="343"/>
        <end position="367"/>
    </location>
</feature>
<dbReference type="Pfam" id="PF13927">
    <property type="entry name" value="Ig_3"/>
    <property type="match status" value="1"/>
</dbReference>
<dbReference type="Gene3D" id="3.30.200.20">
    <property type="entry name" value="Phosphorylase Kinase, domain 1"/>
    <property type="match status" value="1"/>
</dbReference>
<dbReference type="GO" id="GO:0004714">
    <property type="term" value="F:transmembrane receptor protein tyrosine kinase activity"/>
    <property type="evidence" value="ECO:0007669"/>
    <property type="project" value="UniProtKB-EC"/>
</dbReference>
<feature type="binding site" evidence="25">
    <location>
        <begin position="493"/>
        <end position="499"/>
    </location>
    <ligand>
        <name>ATP</name>
        <dbReference type="ChEBI" id="CHEBI:30616"/>
    </ligand>
</feature>
<evidence type="ECO:0000256" key="15">
    <source>
        <dbReference type="ARBA" id="ARBA00022989"/>
    </source>
</evidence>
<dbReference type="AlphaFoldDB" id="A0A8C8GW91"/>
<evidence type="ECO:0000256" key="20">
    <source>
        <dbReference type="ARBA" id="ARBA00023180"/>
    </source>
</evidence>
<evidence type="ECO:0000313" key="33">
    <source>
        <dbReference type="Proteomes" id="UP000694402"/>
    </source>
</evidence>
<reference evidence="32" key="2">
    <citation type="submission" date="2025-09" db="UniProtKB">
        <authorList>
            <consortium name="Ensembl"/>
        </authorList>
    </citation>
    <scope>IDENTIFICATION</scope>
</reference>
<dbReference type="InterPro" id="IPR013783">
    <property type="entry name" value="Ig-like_fold"/>
</dbReference>
<dbReference type="PROSITE" id="PS00107">
    <property type="entry name" value="PROTEIN_KINASE_ATP"/>
    <property type="match status" value="1"/>
</dbReference>
<dbReference type="InterPro" id="IPR001824">
    <property type="entry name" value="Tyr_kinase_rcpt_3_CS"/>
</dbReference>
<sequence length="806" mass="90179">QYYTYSTCTLYIFPYTLKTMVFSILTRAGDSASIPCLATDPGVVNLSLEPCHGGALPTGLHYVASLERGMVIFDTQKAFEGCYICTGRLGSAHVKSHQYDLNVRPGKITLFVCVLGCEVQYSDLLFDIQHFLSQSQTIHQGHCDVIVSDGWVCLPDRGFIHLTPSDNGTVRVRAGESLSLHVDMEAYPKPHTFTWSFSGQQLRNTSDHVITTQNHQHRYNIVLRLVRLKMSESGVYTFYASNGDASVNQSFSVYVISKPEIVSHEGPVDGQVRCVAKGYPAPQITWYYCEQPYMSPSFGKTEVESRLNITTGRFHTLECVATVEGEQAYTLFSISERTVPHELFTPLLIGFVSAAALLCVILIVLFYKYLQKPKYQIQWKVIEGIHGNNYVYIDPTQLPYDHQWEFPRDKLRFGKTLGSGAFGKVVEATAYGMSKADTVMTVAVKMLKPSAHATEKEALMSELKVLSYLGNHMNIVNLLGACTVGGPTLVITEYCCFGDLLNFLRRKRETFFCSKLGDDCYYRNVMLDSRNGYVDMRPSVTGVLPNGFSSEKRRSMRGSSSEPDVVSEMLHEDGLSLDTEDLLSFSYQVAKGMDFLASKNCIHRDLAARNILLTQGRVAKICDFGLARDITTDSNYVVKGNARLPVKWMSPESIFECVYTFESDVWSYGILLCEIFSLGSSPYPGIPVDSKFYKMIKEGYRMDAPEFAPSEMYEIMRSCWEADPFKRPSFSKVVERIEKQLSDTTKHFPVTIGPQGTSVDQGTQNANVLRLNSVGSGNASTQPLLASASDDVFLEEMGTRLRVHRV</sequence>
<evidence type="ECO:0000256" key="13">
    <source>
        <dbReference type="ARBA" id="ARBA00022842"/>
    </source>
</evidence>
<keyword evidence="4" id="KW-0597">Phosphoprotein</keyword>
<dbReference type="InterPro" id="IPR008266">
    <property type="entry name" value="Tyr_kinase_AS"/>
</dbReference>
<keyword evidence="7 26" id="KW-0479">Metal-binding</keyword>
<feature type="binding site" evidence="26">
    <location>
        <position position="623"/>
    </location>
    <ligand>
        <name>Mg(2+)</name>
        <dbReference type="ChEBI" id="CHEBI:18420"/>
    </ligand>
</feature>
<evidence type="ECO:0000256" key="3">
    <source>
        <dbReference type="ARBA" id="ARBA00022475"/>
    </source>
</evidence>
<feature type="binding site" evidence="25">
    <location>
        <position position="609"/>
    </location>
    <ligand>
        <name>ATP</name>
        <dbReference type="ChEBI" id="CHEBI:30616"/>
    </ligand>
</feature>
<dbReference type="InterPro" id="IPR020635">
    <property type="entry name" value="Tyr_kinase_cat_dom"/>
</dbReference>
<keyword evidence="33" id="KW-1185">Reference proteome</keyword>
<dbReference type="PROSITE" id="PS50011">
    <property type="entry name" value="PROTEIN_KINASE_DOM"/>
    <property type="match status" value="1"/>
</dbReference>
<feature type="domain" description="Ig-like" evidence="31">
    <location>
        <begin position="155"/>
        <end position="254"/>
    </location>
</feature>
<evidence type="ECO:0000256" key="21">
    <source>
        <dbReference type="ARBA" id="ARBA00023319"/>
    </source>
</evidence>
<dbReference type="GO" id="GO:0005524">
    <property type="term" value="F:ATP binding"/>
    <property type="evidence" value="ECO:0007669"/>
    <property type="project" value="UniProtKB-UniRule"/>
</dbReference>
<keyword evidence="16 29" id="KW-0472">Membrane</keyword>
<keyword evidence="5" id="KW-0808">Transferase</keyword>
<dbReference type="PIRSF" id="PIRSF000615">
    <property type="entry name" value="TyrPK_CSF1-R"/>
    <property type="match status" value="1"/>
</dbReference>
<gene>
    <name evidence="32" type="primary">LOC112249117</name>
</gene>
<dbReference type="InterPro" id="IPR050122">
    <property type="entry name" value="RTK"/>
</dbReference>
<evidence type="ECO:0000256" key="5">
    <source>
        <dbReference type="ARBA" id="ARBA00022679"/>
    </source>
</evidence>
<evidence type="ECO:0000256" key="8">
    <source>
        <dbReference type="ARBA" id="ARBA00022729"/>
    </source>
</evidence>
<dbReference type="GO" id="GO:0046872">
    <property type="term" value="F:metal ion binding"/>
    <property type="evidence" value="ECO:0007669"/>
    <property type="project" value="UniProtKB-KW"/>
</dbReference>
<feature type="binding site" evidence="26">
    <location>
        <position position="390"/>
    </location>
    <ligand>
        <name>Mg(2+)</name>
        <dbReference type="ChEBI" id="CHEBI:18420"/>
    </ligand>
</feature>
<name>A0A8C8GW91_ONCTS</name>
<dbReference type="EC" id="2.7.10.1" evidence="2"/>
<dbReference type="InterPro" id="IPR003599">
    <property type="entry name" value="Ig_sub"/>
</dbReference>
<dbReference type="Pfam" id="PF07714">
    <property type="entry name" value="PK_Tyr_Ser-Thr"/>
    <property type="match status" value="1"/>
</dbReference>
<evidence type="ECO:0000259" key="31">
    <source>
        <dbReference type="PROSITE" id="PS50835"/>
    </source>
</evidence>
<dbReference type="FunFam" id="3.30.200.20:FF:000025">
    <property type="entry name" value="Platelet-derived growth factor receptor alpha"/>
    <property type="match status" value="1"/>
</dbReference>
<dbReference type="GeneTree" id="ENSGT00940000155626"/>
<dbReference type="SUPFAM" id="SSF56112">
    <property type="entry name" value="Protein kinase-like (PK-like)"/>
    <property type="match status" value="1"/>
</dbReference>
<evidence type="ECO:0000256" key="19">
    <source>
        <dbReference type="ARBA" id="ARBA00023170"/>
    </source>
</evidence>
<evidence type="ECO:0000256" key="27">
    <source>
        <dbReference type="PROSITE-ProRule" id="PRU10141"/>
    </source>
</evidence>
<evidence type="ECO:0000256" key="1">
    <source>
        <dbReference type="ARBA" id="ARBA00004251"/>
    </source>
</evidence>
<evidence type="ECO:0000256" key="10">
    <source>
        <dbReference type="ARBA" id="ARBA00022741"/>
    </source>
</evidence>
<feature type="binding site" evidence="26">
    <location>
        <position position="610"/>
    </location>
    <ligand>
        <name>Mg(2+)</name>
        <dbReference type="ChEBI" id="CHEBI:18420"/>
    </ligand>
</feature>
<reference evidence="32" key="1">
    <citation type="submission" date="2025-08" db="UniProtKB">
        <authorList>
            <consortium name="Ensembl"/>
        </authorList>
    </citation>
    <scope>IDENTIFICATION</scope>
</reference>
<keyword evidence="20" id="KW-0325">Glycoprotein</keyword>
<dbReference type="Ensembl" id="ENSOTST00005060528.2">
    <property type="protein sequence ID" value="ENSOTSP00005055567.2"/>
    <property type="gene ID" value="ENSOTSG00005026188.2"/>
</dbReference>
<dbReference type="GO" id="GO:0030183">
    <property type="term" value="P:B cell differentiation"/>
    <property type="evidence" value="ECO:0007669"/>
    <property type="project" value="TreeGrafter"/>
</dbReference>
<evidence type="ECO:0000256" key="6">
    <source>
        <dbReference type="ARBA" id="ARBA00022692"/>
    </source>
</evidence>
<evidence type="ECO:0000256" key="16">
    <source>
        <dbReference type="ARBA" id="ARBA00023136"/>
    </source>
</evidence>
<dbReference type="SUPFAM" id="SSF48726">
    <property type="entry name" value="Immunoglobulin"/>
    <property type="match status" value="2"/>
</dbReference>
<keyword evidence="15 29" id="KW-1133">Transmembrane helix</keyword>
<evidence type="ECO:0000256" key="7">
    <source>
        <dbReference type="ARBA" id="ARBA00022723"/>
    </source>
</evidence>
<evidence type="ECO:0000256" key="14">
    <source>
        <dbReference type="ARBA" id="ARBA00022843"/>
    </source>
</evidence>
<dbReference type="PANTHER" id="PTHR24416:SF46">
    <property type="entry name" value="MAST_STEM CELL GROWTH FACTOR RECEPTOR KIT"/>
    <property type="match status" value="1"/>
</dbReference>
<keyword evidence="21 28" id="KW-0393">Immunoglobulin domain</keyword>
<dbReference type="GO" id="GO:0097324">
    <property type="term" value="P:melanocyte migration"/>
    <property type="evidence" value="ECO:0007669"/>
    <property type="project" value="UniProtKB-ARBA"/>
</dbReference>